<protein>
    <submittedName>
        <fullName evidence="1">Uncharacterized protein</fullName>
    </submittedName>
</protein>
<accession>A0A0V0TMW2</accession>
<gene>
    <name evidence="1" type="ORF">T05_3448</name>
</gene>
<proteinExistence type="predicted"/>
<dbReference type="EMBL" id="JYDJ01000216">
    <property type="protein sequence ID" value="KRX39927.1"/>
    <property type="molecule type" value="Genomic_DNA"/>
</dbReference>
<name>A0A0V0TMW2_9BILA</name>
<keyword evidence="2" id="KW-1185">Reference proteome</keyword>
<organism evidence="1 2">
    <name type="scientific">Trichinella murrelli</name>
    <dbReference type="NCBI Taxonomy" id="144512"/>
    <lineage>
        <taxon>Eukaryota</taxon>
        <taxon>Metazoa</taxon>
        <taxon>Ecdysozoa</taxon>
        <taxon>Nematoda</taxon>
        <taxon>Enoplea</taxon>
        <taxon>Dorylaimia</taxon>
        <taxon>Trichinellida</taxon>
        <taxon>Trichinellidae</taxon>
        <taxon>Trichinella</taxon>
    </lineage>
</organism>
<reference evidence="1 2" key="1">
    <citation type="submission" date="2015-01" db="EMBL/GenBank/DDBJ databases">
        <title>Evolution of Trichinella species and genotypes.</title>
        <authorList>
            <person name="Korhonen P.K."/>
            <person name="Edoardo P."/>
            <person name="Giuseppe L.R."/>
            <person name="Gasser R.B."/>
        </authorList>
    </citation>
    <scope>NUCLEOTIDE SEQUENCE [LARGE SCALE GENOMIC DNA]</scope>
    <source>
        <strain evidence="1">ISS417</strain>
    </source>
</reference>
<dbReference type="AlphaFoldDB" id="A0A0V0TMW2"/>
<sequence>MKELVVKYELMCKDPFCTRECESFLMQDFLLKKLWATQRIAYVEELSMSKQIASYTYVKHIIQIVDMADGIVPTGLLSSLTVTKAPETSSEVPITYDKELVVKYELMCKDPFCTREYESFLMQDFLLKKLWATQRIAYVEKLSMLQSKMAFHNCPSCIFTQISDSIKFAELLGPRARTGSGGYVTTALVSSLTSPETLQKTEESWLCDIWAYVLRTVMHNKYEAFLHENAGLSADGNSTVDAMKFNPLDVSRGVLYAKFSEIVAH</sequence>
<evidence type="ECO:0000313" key="2">
    <source>
        <dbReference type="Proteomes" id="UP000055048"/>
    </source>
</evidence>
<dbReference type="Proteomes" id="UP000055048">
    <property type="component" value="Unassembled WGS sequence"/>
</dbReference>
<evidence type="ECO:0000313" key="1">
    <source>
        <dbReference type="EMBL" id="KRX39927.1"/>
    </source>
</evidence>
<comment type="caution">
    <text evidence="1">The sequence shown here is derived from an EMBL/GenBank/DDBJ whole genome shotgun (WGS) entry which is preliminary data.</text>
</comment>